<accession>A0A4Z2F0K4</accession>
<dbReference type="Proteomes" id="UP000314294">
    <property type="component" value="Unassembled WGS sequence"/>
</dbReference>
<organism evidence="2 3">
    <name type="scientific">Liparis tanakae</name>
    <name type="common">Tanaka's snailfish</name>
    <dbReference type="NCBI Taxonomy" id="230148"/>
    <lineage>
        <taxon>Eukaryota</taxon>
        <taxon>Metazoa</taxon>
        <taxon>Chordata</taxon>
        <taxon>Craniata</taxon>
        <taxon>Vertebrata</taxon>
        <taxon>Euteleostomi</taxon>
        <taxon>Actinopterygii</taxon>
        <taxon>Neopterygii</taxon>
        <taxon>Teleostei</taxon>
        <taxon>Neoteleostei</taxon>
        <taxon>Acanthomorphata</taxon>
        <taxon>Eupercaria</taxon>
        <taxon>Perciformes</taxon>
        <taxon>Cottioidei</taxon>
        <taxon>Cottales</taxon>
        <taxon>Liparidae</taxon>
        <taxon>Liparis</taxon>
    </lineage>
</organism>
<evidence type="ECO:0000313" key="3">
    <source>
        <dbReference type="Proteomes" id="UP000314294"/>
    </source>
</evidence>
<feature type="region of interest" description="Disordered" evidence="1">
    <location>
        <begin position="83"/>
        <end position="119"/>
    </location>
</feature>
<dbReference type="AlphaFoldDB" id="A0A4Z2F0K4"/>
<dbReference type="EMBL" id="SRLO01001954">
    <property type="protein sequence ID" value="TNN34483.1"/>
    <property type="molecule type" value="Genomic_DNA"/>
</dbReference>
<keyword evidence="2" id="KW-0675">Receptor</keyword>
<proteinExistence type="predicted"/>
<evidence type="ECO:0000256" key="1">
    <source>
        <dbReference type="SAM" id="MobiDB-lite"/>
    </source>
</evidence>
<keyword evidence="3" id="KW-1185">Reference proteome</keyword>
<evidence type="ECO:0000313" key="2">
    <source>
        <dbReference type="EMBL" id="TNN34483.1"/>
    </source>
</evidence>
<comment type="caution">
    <text evidence="2">The sequence shown here is derived from an EMBL/GenBank/DDBJ whole genome shotgun (WGS) entry which is preliminary data.</text>
</comment>
<dbReference type="Gene3D" id="3.30.200.20">
    <property type="entry name" value="Phosphorylase Kinase, domain 1"/>
    <property type="match status" value="1"/>
</dbReference>
<reference evidence="2 3" key="1">
    <citation type="submission" date="2019-03" db="EMBL/GenBank/DDBJ databases">
        <title>First draft genome of Liparis tanakae, snailfish: a comprehensive survey of snailfish specific genes.</title>
        <authorList>
            <person name="Kim W."/>
            <person name="Song I."/>
            <person name="Jeong J.-H."/>
            <person name="Kim D."/>
            <person name="Kim S."/>
            <person name="Ryu S."/>
            <person name="Song J.Y."/>
            <person name="Lee S.K."/>
        </authorList>
    </citation>
    <scope>NUCLEOTIDE SEQUENCE [LARGE SCALE GENOMIC DNA]</scope>
    <source>
        <tissue evidence="2">Muscle</tissue>
    </source>
</reference>
<name>A0A4Z2F0K4_9TELE</name>
<protein>
    <submittedName>
        <fullName evidence="2">Hepatocyte growth factor receptor</fullName>
    </submittedName>
</protein>
<sequence length="119" mass="12602">MKHVLPAQPKAGALGQQHQILIPLIVRDSRCHFGCVFHGTLLEAGGEKQHCAVKSLNREYYPSTGDIGSDLHNVEVKASGRFPERSAGGVAPVSLRAERPAPPARRASSSNQITAALGG</sequence>
<gene>
    <name evidence="2" type="primary">MET_0</name>
    <name evidence="2" type="ORF">EYF80_055356</name>
</gene>